<dbReference type="RefSeq" id="XP_058332491.1">
    <property type="nucleotide sequence ID" value="XM_058473488.1"/>
</dbReference>
<comment type="caution">
    <text evidence="2">The sequence shown here is derived from an EMBL/GenBank/DDBJ whole genome shotgun (WGS) entry which is preliminary data.</text>
</comment>
<keyword evidence="3" id="KW-1185">Reference proteome</keyword>
<reference evidence="2" key="2">
    <citation type="journal article" date="2023" name="IMA Fungus">
        <title>Comparative genomic study of the Penicillium genus elucidates a diverse pangenome and 15 lateral gene transfer events.</title>
        <authorList>
            <person name="Petersen C."/>
            <person name="Sorensen T."/>
            <person name="Nielsen M.R."/>
            <person name="Sondergaard T.E."/>
            <person name="Sorensen J.L."/>
            <person name="Fitzpatrick D.A."/>
            <person name="Frisvad J.C."/>
            <person name="Nielsen K.L."/>
        </authorList>
    </citation>
    <scope>NUCLEOTIDE SEQUENCE</scope>
    <source>
        <strain evidence="2">IBT 19713</strain>
    </source>
</reference>
<reference evidence="2" key="1">
    <citation type="submission" date="2022-11" db="EMBL/GenBank/DDBJ databases">
        <authorList>
            <person name="Petersen C."/>
        </authorList>
    </citation>
    <scope>NUCLEOTIDE SEQUENCE</scope>
    <source>
        <strain evidence="2">IBT 19713</strain>
    </source>
</reference>
<evidence type="ECO:0000313" key="3">
    <source>
        <dbReference type="Proteomes" id="UP001150941"/>
    </source>
</evidence>
<dbReference type="Proteomes" id="UP001150941">
    <property type="component" value="Unassembled WGS sequence"/>
</dbReference>
<evidence type="ECO:0000313" key="2">
    <source>
        <dbReference type="EMBL" id="KAJ5239572.1"/>
    </source>
</evidence>
<sequence>MGDRRSDSSYDGEIEDAKVTIRMNAKTLNQLSSSAQAAQQNRGRNAILSLGNAVQSFKDKEEKGSGNHGKPEEQKQNEKD</sequence>
<name>A0A9W9TSI3_9EURO</name>
<evidence type="ECO:0000256" key="1">
    <source>
        <dbReference type="SAM" id="MobiDB-lite"/>
    </source>
</evidence>
<organism evidence="2 3">
    <name type="scientific">Penicillium chermesinum</name>
    <dbReference type="NCBI Taxonomy" id="63820"/>
    <lineage>
        <taxon>Eukaryota</taxon>
        <taxon>Fungi</taxon>
        <taxon>Dikarya</taxon>
        <taxon>Ascomycota</taxon>
        <taxon>Pezizomycotina</taxon>
        <taxon>Eurotiomycetes</taxon>
        <taxon>Eurotiomycetidae</taxon>
        <taxon>Eurotiales</taxon>
        <taxon>Aspergillaceae</taxon>
        <taxon>Penicillium</taxon>
    </lineage>
</organism>
<proteinExistence type="predicted"/>
<dbReference type="AlphaFoldDB" id="A0A9W9TSI3"/>
<dbReference type="OrthoDB" id="4507903at2759"/>
<dbReference type="GeneID" id="83200791"/>
<feature type="region of interest" description="Disordered" evidence="1">
    <location>
        <begin position="55"/>
        <end position="80"/>
    </location>
</feature>
<dbReference type="EMBL" id="JAPQKS010000003">
    <property type="protein sequence ID" value="KAJ5239572.1"/>
    <property type="molecule type" value="Genomic_DNA"/>
</dbReference>
<feature type="compositionally biased region" description="Basic and acidic residues" evidence="1">
    <location>
        <begin position="57"/>
        <end position="80"/>
    </location>
</feature>
<gene>
    <name evidence="2" type="ORF">N7468_004191</name>
</gene>
<protein>
    <submittedName>
        <fullName evidence="2">Uncharacterized protein</fullName>
    </submittedName>
</protein>
<accession>A0A9W9TSI3</accession>